<dbReference type="InterPro" id="IPR001173">
    <property type="entry name" value="Glyco_trans_2-like"/>
</dbReference>
<organism evidence="3 4">
    <name type="scientific">Metallibacterium scheffleri</name>
    <dbReference type="NCBI Taxonomy" id="993689"/>
    <lineage>
        <taxon>Bacteria</taxon>
        <taxon>Pseudomonadati</taxon>
        <taxon>Pseudomonadota</taxon>
        <taxon>Gammaproteobacteria</taxon>
        <taxon>Lysobacterales</taxon>
        <taxon>Rhodanobacteraceae</taxon>
        <taxon>Metallibacterium</taxon>
    </lineage>
</organism>
<dbReference type="SUPFAM" id="SSF53448">
    <property type="entry name" value="Nucleotide-diphospho-sugar transferases"/>
    <property type="match status" value="1"/>
</dbReference>
<reference evidence="3 4" key="1">
    <citation type="submission" date="2017-02" db="EMBL/GenBank/DDBJ databases">
        <title>Whole genome sequencing of Metallibacterium scheffleri DSM 24874 (T).</title>
        <authorList>
            <person name="Kumar S."/>
            <person name="Patil P."/>
            <person name="Patil P.B."/>
        </authorList>
    </citation>
    <scope>NUCLEOTIDE SEQUENCE [LARGE SCALE GENOMIC DNA]</scope>
    <source>
        <strain evidence="3 4">DSM 24874</strain>
    </source>
</reference>
<feature type="transmembrane region" description="Helical" evidence="1">
    <location>
        <begin position="255"/>
        <end position="280"/>
    </location>
</feature>
<keyword evidence="1" id="KW-1133">Transmembrane helix</keyword>
<evidence type="ECO:0000256" key="1">
    <source>
        <dbReference type="SAM" id="Phobius"/>
    </source>
</evidence>
<dbReference type="PANTHER" id="PTHR43179:SF7">
    <property type="entry name" value="RHAMNOSYLTRANSFERASE WBBL"/>
    <property type="match status" value="1"/>
</dbReference>
<sequence length="347" mass="38896">MEDRAMSRALDTPPRISVCIANYNGESMLRDCLNSVYAQSGDFRIEVLLHDDASTDGSVFLVRHEFPDVQVIESRDNVGFCISNNRMAEAARGHYLLLLNNDAVLRPGSLDALLHEACDTTIPAVLGLPQYTLHDGNLVDRGYEFDLFMNPIPVFTTGVHEVATATGACLWIPREVWSAVGGFPPWFESIAEDIYLCQAARLLGYPTRVLDAPGFDHWIGKNLGGGKVMDDKLKTTARRRALSERNKTAVMLLCYPAWALLALLPIHALLLGIEASFLWLAGSGRGKIKCIYGTILPGLWRHRKDISALRRSLHARQKQSGWRFMRRFHWLPHKLRMLLRHGAPEIG</sequence>
<dbReference type="AlphaFoldDB" id="A0A4S3KPV8"/>
<keyword evidence="1" id="KW-0812">Transmembrane</keyword>
<keyword evidence="1" id="KW-0472">Membrane</keyword>
<dbReference type="EMBL" id="MWQO01000017">
    <property type="protein sequence ID" value="THD11033.1"/>
    <property type="molecule type" value="Genomic_DNA"/>
</dbReference>
<dbReference type="PANTHER" id="PTHR43179">
    <property type="entry name" value="RHAMNOSYLTRANSFERASE WBBL"/>
    <property type="match status" value="1"/>
</dbReference>
<comment type="caution">
    <text evidence="3">The sequence shown here is derived from an EMBL/GenBank/DDBJ whole genome shotgun (WGS) entry which is preliminary data.</text>
</comment>
<dbReference type="STRING" id="993689.GCA_002077135_02053"/>
<evidence type="ECO:0000313" key="4">
    <source>
        <dbReference type="Proteomes" id="UP000307749"/>
    </source>
</evidence>
<evidence type="ECO:0000313" key="3">
    <source>
        <dbReference type="EMBL" id="THD11033.1"/>
    </source>
</evidence>
<proteinExistence type="predicted"/>
<protein>
    <recommendedName>
        <fullName evidence="2">Glycosyltransferase 2-like domain-containing protein</fullName>
    </recommendedName>
</protein>
<dbReference type="OrthoDB" id="9807209at2"/>
<name>A0A4S3KPV8_9GAMM</name>
<feature type="domain" description="Glycosyltransferase 2-like" evidence="2">
    <location>
        <begin position="17"/>
        <end position="144"/>
    </location>
</feature>
<keyword evidence="4" id="KW-1185">Reference proteome</keyword>
<dbReference type="Gene3D" id="3.90.550.10">
    <property type="entry name" value="Spore Coat Polysaccharide Biosynthesis Protein SpsA, Chain A"/>
    <property type="match status" value="1"/>
</dbReference>
<gene>
    <name evidence="3" type="ORF">B1806_05745</name>
</gene>
<dbReference type="Pfam" id="PF00535">
    <property type="entry name" value="Glycos_transf_2"/>
    <property type="match status" value="1"/>
</dbReference>
<dbReference type="InterPro" id="IPR029044">
    <property type="entry name" value="Nucleotide-diphossugar_trans"/>
</dbReference>
<dbReference type="Proteomes" id="UP000307749">
    <property type="component" value="Unassembled WGS sequence"/>
</dbReference>
<accession>A0A4S3KPV8</accession>
<evidence type="ECO:0000259" key="2">
    <source>
        <dbReference type="Pfam" id="PF00535"/>
    </source>
</evidence>